<evidence type="ECO:0000256" key="5">
    <source>
        <dbReference type="ARBA" id="ARBA00022989"/>
    </source>
</evidence>
<dbReference type="RefSeq" id="WP_191773951.1">
    <property type="nucleotide sequence ID" value="NZ_JACYFU010000002.1"/>
</dbReference>
<feature type="transmembrane region" description="Helical" evidence="7">
    <location>
        <begin position="164"/>
        <end position="187"/>
    </location>
</feature>
<keyword evidence="5 7" id="KW-1133">Transmembrane helix</keyword>
<feature type="transmembrane region" description="Helical" evidence="7">
    <location>
        <begin position="193"/>
        <end position="213"/>
    </location>
</feature>
<dbReference type="AlphaFoldDB" id="A0A927FUW2"/>
<feature type="transmembrane region" description="Helical" evidence="7">
    <location>
        <begin position="59"/>
        <end position="78"/>
    </location>
</feature>
<accession>A0A927FUW2</accession>
<feature type="transmembrane region" description="Helical" evidence="7">
    <location>
        <begin position="264"/>
        <end position="285"/>
    </location>
</feature>
<dbReference type="PANTHER" id="PTHR30250:SF10">
    <property type="entry name" value="LIPOPOLYSACCHARIDE BIOSYNTHESIS PROTEIN WZXC"/>
    <property type="match status" value="1"/>
</dbReference>
<feature type="transmembrane region" description="Helical" evidence="7">
    <location>
        <begin position="393"/>
        <end position="417"/>
    </location>
</feature>
<name>A0A927FUW2_9HYPH</name>
<feature type="transmembrane region" description="Helical" evidence="7">
    <location>
        <begin position="458"/>
        <end position="477"/>
    </location>
</feature>
<proteinExistence type="inferred from homology"/>
<dbReference type="CDD" id="cd13127">
    <property type="entry name" value="MATE_tuaB_like"/>
    <property type="match status" value="1"/>
</dbReference>
<dbReference type="InterPro" id="IPR050833">
    <property type="entry name" value="Poly_Biosynth_Transport"/>
</dbReference>
<feature type="transmembrane region" description="Helical" evidence="7">
    <location>
        <begin position="126"/>
        <end position="152"/>
    </location>
</feature>
<dbReference type="EMBL" id="JACYFU010000002">
    <property type="protein sequence ID" value="MBD8065213.1"/>
    <property type="molecule type" value="Genomic_DNA"/>
</dbReference>
<feature type="transmembrane region" description="Helical" evidence="7">
    <location>
        <begin position="332"/>
        <end position="355"/>
    </location>
</feature>
<feature type="transmembrane region" description="Helical" evidence="7">
    <location>
        <begin position="98"/>
        <end position="120"/>
    </location>
</feature>
<feature type="transmembrane region" description="Helical" evidence="7">
    <location>
        <begin position="26"/>
        <end position="47"/>
    </location>
</feature>
<dbReference type="PANTHER" id="PTHR30250">
    <property type="entry name" value="PST FAMILY PREDICTED COLANIC ACID TRANSPORTER"/>
    <property type="match status" value="1"/>
</dbReference>
<evidence type="ECO:0000313" key="9">
    <source>
        <dbReference type="Proteomes" id="UP000654108"/>
    </source>
</evidence>
<protein>
    <submittedName>
        <fullName evidence="8">Lipopolysaccharide biosynthesis protein</fullName>
    </submittedName>
</protein>
<gene>
    <name evidence="8" type="ORF">IC608_06990</name>
</gene>
<evidence type="ECO:0000256" key="3">
    <source>
        <dbReference type="ARBA" id="ARBA00022475"/>
    </source>
</evidence>
<feature type="transmembrane region" description="Helical" evidence="7">
    <location>
        <begin position="424"/>
        <end position="446"/>
    </location>
</feature>
<evidence type="ECO:0000256" key="2">
    <source>
        <dbReference type="ARBA" id="ARBA00007430"/>
    </source>
</evidence>
<comment type="subcellular location">
    <subcellularLocation>
        <location evidence="1">Cell membrane</location>
        <topology evidence="1">Multi-pass membrane protein</topology>
    </subcellularLocation>
</comment>
<evidence type="ECO:0000256" key="4">
    <source>
        <dbReference type="ARBA" id="ARBA00022692"/>
    </source>
</evidence>
<feature type="transmembrane region" description="Helical" evidence="7">
    <location>
        <begin position="234"/>
        <end position="258"/>
    </location>
</feature>
<comment type="similarity">
    <text evidence="2">Belongs to the polysaccharide synthase family.</text>
</comment>
<dbReference type="GO" id="GO:0005886">
    <property type="term" value="C:plasma membrane"/>
    <property type="evidence" value="ECO:0007669"/>
    <property type="project" value="UniProtKB-SubCell"/>
</dbReference>
<organism evidence="8 9">
    <name type="scientific">Devosia oryzisoli</name>
    <dbReference type="NCBI Taxonomy" id="2774138"/>
    <lineage>
        <taxon>Bacteria</taxon>
        <taxon>Pseudomonadati</taxon>
        <taxon>Pseudomonadota</taxon>
        <taxon>Alphaproteobacteria</taxon>
        <taxon>Hyphomicrobiales</taxon>
        <taxon>Devosiaceae</taxon>
        <taxon>Devosia</taxon>
    </lineage>
</organism>
<dbReference type="Pfam" id="PF13440">
    <property type="entry name" value="Polysacc_synt_3"/>
    <property type="match status" value="1"/>
</dbReference>
<feature type="transmembrane region" description="Helical" evidence="7">
    <location>
        <begin position="297"/>
        <end position="320"/>
    </location>
</feature>
<reference evidence="8" key="1">
    <citation type="submission" date="2020-09" db="EMBL/GenBank/DDBJ databases">
        <title>Genome seq and assembly of Devosia sp.</title>
        <authorList>
            <person name="Chhetri G."/>
        </authorList>
    </citation>
    <scope>NUCLEOTIDE SEQUENCE</scope>
    <source>
        <strain evidence="8">PTR5</strain>
    </source>
</reference>
<keyword evidence="9" id="KW-1185">Reference proteome</keyword>
<dbReference type="Proteomes" id="UP000654108">
    <property type="component" value="Unassembled WGS sequence"/>
</dbReference>
<evidence type="ECO:0000313" key="8">
    <source>
        <dbReference type="EMBL" id="MBD8065213.1"/>
    </source>
</evidence>
<evidence type="ECO:0000256" key="6">
    <source>
        <dbReference type="ARBA" id="ARBA00023136"/>
    </source>
</evidence>
<sequence>MTLVADTTGPKLDHVRTGRASAALKGTIWSLVSSFTPAAVGFLVFLATSRALTPAEFGIVAYAASIATIGLAISPAGFREALIQHKAIAPVHLDTVFWLSMVSGLVIYGGLCASAPFVAAQSGETLLLALIPFISARVIFDMAAAVPNALLVRTMSFRMLAFRTSLASLAAAGICLGLLWLGFGVWALAASQLAASAATCIGAMVASGWRPSLRFERAALSDLRTFGLFSTGTHFITTLSIDQLLIGITLGPAGLGIYSFGRRIFQILTDLMSGALNLVSYSLLSSMQDEKAKLRQAFLFGTFASSIIAFPAFTGLALIAPDFVPFVFGDHWVEAVPVVQAFCALGLLTAVGVLQSSLVRSQGQADIWFYYLLGKQVITVLYVWLFSGWGVEALTTAIVVQNYVMWLPTVFMVARLLGLSMAGYLASFALPIFATMLMLVAGTFIQQQLADAPTMLRLGATIGGSALVYGAAVLVLGRRRLMEIGRLVRRRGG</sequence>
<comment type="caution">
    <text evidence="8">The sequence shown here is derived from an EMBL/GenBank/DDBJ whole genome shotgun (WGS) entry which is preliminary data.</text>
</comment>
<evidence type="ECO:0000256" key="7">
    <source>
        <dbReference type="SAM" id="Phobius"/>
    </source>
</evidence>
<keyword evidence="6 7" id="KW-0472">Membrane</keyword>
<keyword evidence="3" id="KW-1003">Cell membrane</keyword>
<keyword evidence="4 7" id="KW-0812">Transmembrane</keyword>
<evidence type="ECO:0000256" key="1">
    <source>
        <dbReference type="ARBA" id="ARBA00004651"/>
    </source>
</evidence>
<feature type="transmembrane region" description="Helical" evidence="7">
    <location>
        <begin position="367"/>
        <end position="387"/>
    </location>
</feature>